<evidence type="ECO:0000313" key="1">
    <source>
        <dbReference type="EMBL" id="GBN06072.1"/>
    </source>
</evidence>
<comment type="caution">
    <text evidence="1">The sequence shown here is derived from an EMBL/GenBank/DDBJ whole genome shotgun (WGS) entry which is preliminary data.</text>
</comment>
<accession>A0A4Y2KV23</accession>
<dbReference type="Proteomes" id="UP000499080">
    <property type="component" value="Unassembled WGS sequence"/>
</dbReference>
<evidence type="ECO:0000313" key="2">
    <source>
        <dbReference type="Proteomes" id="UP000499080"/>
    </source>
</evidence>
<gene>
    <name evidence="1" type="ORF">AVEN_185288_1</name>
</gene>
<name>A0A4Y2KV23_ARAVE</name>
<proteinExistence type="predicted"/>
<dbReference type="AlphaFoldDB" id="A0A4Y2KV23"/>
<keyword evidence="2" id="KW-1185">Reference proteome</keyword>
<protein>
    <submittedName>
        <fullName evidence="1">Uncharacterized protein</fullName>
    </submittedName>
</protein>
<dbReference type="EMBL" id="BGPR01005026">
    <property type="protein sequence ID" value="GBN06072.1"/>
    <property type="molecule type" value="Genomic_DNA"/>
</dbReference>
<sequence>MVLVSMAPLKAGTRASSTPPCPTVTTPLSDSQCGQVQVLPLCVQLLVSPHLGCMGKPKISTAIRRRAPFCGIDRLRVTIAILARYQETKGCRAFAEFYENWSRLFFIFCFLRCFHFLTPWREQTRVLDRVPSVWPENNRVVLTLEKSVSSSLLSECSCSIWLRVAKRTL</sequence>
<organism evidence="1 2">
    <name type="scientific">Araneus ventricosus</name>
    <name type="common">Orbweaver spider</name>
    <name type="synonym">Epeira ventricosa</name>
    <dbReference type="NCBI Taxonomy" id="182803"/>
    <lineage>
        <taxon>Eukaryota</taxon>
        <taxon>Metazoa</taxon>
        <taxon>Ecdysozoa</taxon>
        <taxon>Arthropoda</taxon>
        <taxon>Chelicerata</taxon>
        <taxon>Arachnida</taxon>
        <taxon>Araneae</taxon>
        <taxon>Araneomorphae</taxon>
        <taxon>Entelegynae</taxon>
        <taxon>Araneoidea</taxon>
        <taxon>Araneidae</taxon>
        <taxon>Araneus</taxon>
    </lineage>
</organism>
<reference evidence="1 2" key="1">
    <citation type="journal article" date="2019" name="Sci. Rep.">
        <title>Orb-weaving spider Araneus ventricosus genome elucidates the spidroin gene catalogue.</title>
        <authorList>
            <person name="Kono N."/>
            <person name="Nakamura H."/>
            <person name="Ohtoshi R."/>
            <person name="Moran D.A.P."/>
            <person name="Shinohara A."/>
            <person name="Yoshida Y."/>
            <person name="Fujiwara M."/>
            <person name="Mori M."/>
            <person name="Tomita M."/>
            <person name="Arakawa K."/>
        </authorList>
    </citation>
    <scope>NUCLEOTIDE SEQUENCE [LARGE SCALE GENOMIC DNA]</scope>
</reference>